<proteinExistence type="predicted"/>
<feature type="region of interest" description="Disordered" evidence="1">
    <location>
        <begin position="102"/>
        <end position="211"/>
    </location>
</feature>
<dbReference type="Proteomes" id="UP001244011">
    <property type="component" value="Unassembled WGS sequence"/>
</dbReference>
<sequence length="211" mass="22697">MLSPINEGEPEDTTRAGTPRFVENSPFRNIRATLQTSPEFTSQHASPRSSFSSIREEGLLERCVPSSSFDGAGLEHCRYIDPGLMAPTPVFPRRSPICDIRDENVPPIAPQKVVAEDRPQETADLMEQAPNTDEDEGESAPTPATVLPVTCPTEEDAKPAPDAGTQASLEDDMPAGGVIPPTIPPSKTELHPTDIDKELGIGMSERPGQDS</sequence>
<evidence type="ECO:0000313" key="3">
    <source>
        <dbReference type="Proteomes" id="UP001244011"/>
    </source>
</evidence>
<protein>
    <submittedName>
        <fullName evidence="2">Uncharacterized protein</fullName>
    </submittedName>
</protein>
<name>A0AAJ0BZF7_9PEZI</name>
<keyword evidence="3" id="KW-1185">Reference proteome</keyword>
<organism evidence="2 3">
    <name type="scientific">Phialemonium atrogriseum</name>
    <dbReference type="NCBI Taxonomy" id="1093897"/>
    <lineage>
        <taxon>Eukaryota</taxon>
        <taxon>Fungi</taxon>
        <taxon>Dikarya</taxon>
        <taxon>Ascomycota</taxon>
        <taxon>Pezizomycotina</taxon>
        <taxon>Sordariomycetes</taxon>
        <taxon>Sordariomycetidae</taxon>
        <taxon>Cephalothecales</taxon>
        <taxon>Cephalothecaceae</taxon>
        <taxon>Phialemonium</taxon>
    </lineage>
</organism>
<feature type="region of interest" description="Disordered" evidence="1">
    <location>
        <begin position="1"/>
        <end position="54"/>
    </location>
</feature>
<dbReference type="AlphaFoldDB" id="A0AAJ0BZF7"/>
<gene>
    <name evidence="2" type="ORF">QBC33DRAFT_542351</name>
</gene>
<accession>A0AAJ0BZF7</accession>
<feature type="compositionally biased region" description="Polar residues" evidence="1">
    <location>
        <begin position="32"/>
        <end position="53"/>
    </location>
</feature>
<dbReference type="EMBL" id="MU839012">
    <property type="protein sequence ID" value="KAK1766263.1"/>
    <property type="molecule type" value="Genomic_DNA"/>
</dbReference>
<feature type="compositionally biased region" description="Basic and acidic residues" evidence="1">
    <location>
        <begin position="188"/>
        <end position="199"/>
    </location>
</feature>
<evidence type="ECO:0000313" key="2">
    <source>
        <dbReference type="EMBL" id="KAK1766263.1"/>
    </source>
</evidence>
<comment type="caution">
    <text evidence="2">The sequence shown here is derived from an EMBL/GenBank/DDBJ whole genome shotgun (WGS) entry which is preliminary data.</text>
</comment>
<dbReference type="GeneID" id="85311448"/>
<evidence type="ECO:0000256" key="1">
    <source>
        <dbReference type="SAM" id="MobiDB-lite"/>
    </source>
</evidence>
<dbReference type="RefSeq" id="XP_060282476.1">
    <property type="nucleotide sequence ID" value="XM_060428261.1"/>
</dbReference>
<reference evidence="2" key="1">
    <citation type="submission" date="2023-06" db="EMBL/GenBank/DDBJ databases">
        <title>Genome-scale phylogeny and comparative genomics of the fungal order Sordariales.</title>
        <authorList>
            <consortium name="Lawrence Berkeley National Laboratory"/>
            <person name="Hensen N."/>
            <person name="Bonometti L."/>
            <person name="Westerberg I."/>
            <person name="Brannstrom I.O."/>
            <person name="Guillou S."/>
            <person name="Cros-Aarteil S."/>
            <person name="Calhoun S."/>
            <person name="Haridas S."/>
            <person name="Kuo A."/>
            <person name="Mondo S."/>
            <person name="Pangilinan J."/>
            <person name="Riley R."/>
            <person name="Labutti K."/>
            <person name="Andreopoulos B."/>
            <person name="Lipzen A."/>
            <person name="Chen C."/>
            <person name="Yanf M."/>
            <person name="Daum C."/>
            <person name="Ng V."/>
            <person name="Clum A."/>
            <person name="Steindorff A."/>
            <person name="Ohm R."/>
            <person name="Martin F."/>
            <person name="Silar P."/>
            <person name="Natvig D."/>
            <person name="Lalanne C."/>
            <person name="Gautier V."/>
            <person name="Ament-Velasquez S.L."/>
            <person name="Kruys A."/>
            <person name="Hutchinson M.I."/>
            <person name="Powell A.J."/>
            <person name="Barry K."/>
            <person name="Miller A.N."/>
            <person name="Grigoriev I.V."/>
            <person name="Debuchy R."/>
            <person name="Gladieux P."/>
            <person name="Thoren M.H."/>
            <person name="Johannesson H."/>
        </authorList>
    </citation>
    <scope>NUCLEOTIDE SEQUENCE</scope>
    <source>
        <strain evidence="2">8032-3</strain>
    </source>
</reference>